<organism evidence="5 6">
    <name type="scientific">Gaetbulibacter aestuarii</name>
    <dbReference type="NCBI Taxonomy" id="1502358"/>
    <lineage>
        <taxon>Bacteria</taxon>
        <taxon>Pseudomonadati</taxon>
        <taxon>Bacteroidota</taxon>
        <taxon>Flavobacteriia</taxon>
        <taxon>Flavobacteriales</taxon>
        <taxon>Flavobacteriaceae</taxon>
        <taxon>Gaetbulibacter</taxon>
    </lineage>
</organism>
<dbReference type="Pfam" id="PF13181">
    <property type="entry name" value="TPR_8"/>
    <property type="match status" value="1"/>
</dbReference>
<dbReference type="InterPro" id="IPR019734">
    <property type="entry name" value="TPR_rpt"/>
</dbReference>
<gene>
    <name evidence="5" type="ORF">V8G58_14440</name>
</gene>
<dbReference type="Gene3D" id="1.25.40.10">
    <property type="entry name" value="Tetratricopeptide repeat domain"/>
    <property type="match status" value="1"/>
</dbReference>
<dbReference type="EMBL" id="JBAWKB010000007">
    <property type="protein sequence ID" value="MFH6773139.1"/>
    <property type="molecule type" value="Genomic_DNA"/>
</dbReference>
<proteinExistence type="predicted"/>
<evidence type="ECO:0000256" key="2">
    <source>
        <dbReference type="ARBA" id="ARBA00022803"/>
    </source>
</evidence>
<feature type="signal peptide" evidence="4">
    <location>
        <begin position="1"/>
        <end position="20"/>
    </location>
</feature>
<dbReference type="InterPro" id="IPR011990">
    <property type="entry name" value="TPR-like_helical_dom_sf"/>
</dbReference>
<dbReference type="Pfam" id="PF07719">
    <property type="entry name" value="TPR_2"/>
    <property type="match status" value="1"/>
</dbReference>
<dbReference type="PROSITE" id="PS50005">
    <property type="entry name" value="TPR"/>
    <property type="match status" value="2"/>
</dbReference>
<keyword evidence="2 3" id="KW-0802">TPR repeat</keyword>
<evidence type="ECO:0000256" key="4">
    <source>
        <dbReference type="SAM" id="SignalP"/>
    </source>
</evidence>
<dbReference type="RefSeq" id="WP_344742373.1">
    <property type="nucleotide sequence ID" value="NZ_BAABAY010000008.1"/>
</dbReference>
<keyword evidence="4" id="KW-0732">Signal</keyword>
<dbReference type="Proteomes" id="UP001610100">
    <property type="component" value="Unassembled WGS sequence"/>
</dbReference>
<dbReference type="InterPro" id="IPR013105">
    <property type="entry name" value="TPR_2"/>
</dbReference>
<dbReference type="PROSITE" id="PS50293">
    <property type="entry name" value="TPR_REGION"/>
    <property type="match status" value="1"/>
</dbReference>
<feature type="repeat" description="TPR" evidence="3">
    <location>
        <begin position="295"/>
        <end position="328"/>
    </location>
</feature>
<feature type="repeat" description="TPR" evidence="3">
    <location>
        <begin position="332"/>
        <end position="365"/>
    </location>
</feature>
<dbReference type="SMART" id="SM00028">
    <property type="entry name" value="TPR"/>
    <property type="match status" value="2"/>
</dbReference>
<comment type="caution">
    <text evidence="5">The sequence shown here is derived from an EMBL/GenBank/DDBJ whole genome shotgun (WGS) entry which is preliminary data.</text>
</comment>
<evidence type="ECO:0000313" key="5">
    <source>
        <dbReference type="EMBL" id="MFH6773139.1"/>
    </source>
</evidence>
<evidence type="ECO:0000313" key="6">
    <source>
        <dbReference type="Proteomes" id="UP001610100"/>
    </source>
</evidence>
<sequence>MKTKITLLALLFLGLNFGFAQEEAMTKLSIFHEYVKAKNYDAAYNPWMEVRNKYPNFNIAIYSDGEKILEDKIEKSSGADKVAYINDLVKLWDQRAENFASKTPKGEYGAQACQLMYENRKVLNKTDQELYDCFDAAYNADKETFTNPKSLYTYFSLMVQLYDDGKKPAAELFSKYDDVSDKVEAETENYSRKLNKLIEKEDSGTALTSKEGKYKKYYESYLRAYDQISEGIAGLLGPRANCENLIPIYSRDFEENQTNAVWLKRAVSRMYQKECTDDALYETLVKAYDEAAPSADTKYFVGTVLMKNNKETEAINYFQQAYDLESDTFKKANLANRIGLILKKKGRFSQARTYFRDALSLNPSNGRPYLSIADMYADSANSCGDTNFNKRAVYWLAADEARKAARVDPTMTKHAAASVANYMAKAPSKSEIFTAGRAGETINIGCWINSSIKVPTIN</sequence>
<protein>
    <submittedName>
        <fullName evidence="5">Tetratricopeptide repeat protein</fullName>
    </submittedName>
</protein>
<feature type="chain" id="PRO_5046441631" evidence="4">
    <location>
        <begin position="21"/>
        <end position="458"/>
    </location>
</feature>
<reference evidence="5 6" key="1">
    <citation type="submission" date="2024-02" db="EMBL/GenBank/DDBJ databases">
        <title>A Gaetbulibacter species isolated from tidal flats and genomic insights of their niches.</title>
        <authorList>
            <person name="Ye Y."/>
        </authorList>
    </citation>
    <scope>NUCLEOTIDE SEQUENCE [LARGE SCALE GENOMIC DNA]</scope>
    <source>
        <strain evidence="5 6">KYW382</strain>
    </source>
</reference>
<keyword evidence="1" id="KW-0677">Repeat</keyword>
<evidence type="ECO:0000256" key="1">
    <source>
        <dbReference type="ARBA" id="ARBA00022737"/>
    </source>
</evidence>
<keyword evidence="6" id="KW-1185">Reference proteome</keyword>
<name>A0ABW7N1Z7_9FLAO</name>
<accession>A0ABW7N1Z7</accession>
<dbReference type="SUPFAM" id="SSF48452">
    <property type="entry name" value="TPR-like"/>
    <property type="match status" value="1"/>
</dbReference>
<evidence type="ECO:0000256" key="3">
    <source>
        <dbReference type="PROSITE-ProRule" id="PRU00339"/>
    </source>
</evidence>